<proteinExistence type="predicted"/>
<evidence type="ECO:0000313" key="3">
    <source>
        <dbReference type="Proteomes" id="UP000235943"/>
    </source>
</evidence>
<protein>
    <submittedName>
        <fullName evidence="2">Uncharacterized protein</fullName>
    </submittedName>
</protein>
<accession>A0A2N8TQX3</accession>
<name>A0A2N8TQX3_9ACTN</name>
<dbReference type="OrthoDB" id="4269924at2"/>
<dbReference type="AlphaFoldDB" id="A0A2N8TQX3"/>
<evidence type="ECO:0000256" key="1">
    <source>
        <dbReference type="SAM" id="Phobius"/>
    </source>
</evidence>
<reference evidence="2 3" key="1">
    <citation type="submission" date="2018-01" db="EMBL/GenBank/DDBJ databases">
        <title>Draft genome sequence of Streptomyces sp. 13K301.</title>
        <authorList>
            <person name="Sahin N."/>
            <person name="Saygin H."/>
            <person name="Ay H."/>
        </authorList>
    </citation>
    <scope>NUCLEOTIDE SEQUENCE [LARGE SCALE GENOMIC DNA]</scope>
    <source>
        <strain evidence="2 3">13K301</strain>
    </source>
</reference>
<keyword evidence="1" id="KW-0472">Membrane</keyword>
<feature type="transmembrane region" description="Helical" evidence="1">
    <location>
        <begin position="6"/>
        <end position="24"/>
    </location>
</feature>
<dbReference type="EMBL" id="POUC01000089">
    <property type="protein sequence ID" value="PNG21424.1"/>
    <property type="molecule type" value="Genomic_DNA"/>
</dbReference>
<sequence length="68" mass="7449">MNPGDAVWGGLILAGAAVETYALRSARQEATLSAATRRWFRVHTKAGKVLFVVGWVGFSAWWVHHVIA</sequence>
<evidence type="ECO:0000313" key="2">
    <source>
        <dbReference type="EMBL" id="PNG21424.1"/>
    </source>
</evidence>
<dbReference type="Proteomes" id="UP000235943">
    <property type="component" value="Unassembled WGS sequence"/>
</dbReference>
<organism evidence="2 3">
    <name type="scientific">Streptomyces cahuitamycinicus</name>
    <dbReference type="NCBI Taxonomy" id="2070367"/>
    <lineage>
        <taxon>Bacteria</taxon>
        <taxon>Bacillati</taxon>
        <taxon>Actinomycetota</taxon>
        <taxon>Actinomycetes</taxon>
        <taxon>Kitasatosporales</taxon>
        <taxon>Streptomycetaceae</taxon>
        <taxon>Streptomyces</taxon>
    </lineage>
</organism>
<keyword evidence="1" id="KW-0812">Transmembrane</keyword>
<keyword evidence="1" id="KW-1133">Transmembrane helix</keyword>
<dbReference type="RefSeq" id="WP_102909571.1">
    <property type="nucleotide sequence ID" value="NZ_POUC01000089.1"/>
</dbReference>
<feature type="transmembrane region" description="Helical" evidence="1">
    <location>
        <begin position="45"/>
        <end position="63"/>
    </location>
</feature>
<comment type="caution">
    <text evidence="2">The sequence shown here is derived from an EMBL/GenBank/DDBJ whole genome shotgun (WGS) entry which is preliminary data.</text>
</comment>
<gene>
    <name evidence="2" type="ORF">C1J00_14905</name>
</gene>
<keyword evidence="3" id="KW-1185">Reference proteome</keyword>